<dbReference type="InterPro" id="IPR036610">
    <property type="entry name" value="PEBP-like_sf"/>
</dbReference>
<dbReference type="STRING" id="1188239.MOVI_3450"/>
<dbReference type="Proteomes" id="UP000020977">
    <property type="component" value="Unassembled WGS sequence"/>
</dbReference>
<evidence type="ECO:0000313" key="2">
    <source>
        <dbReference type="Proteomes" id="UP000020977"/>
    </source>
</evidence>
<name>A0A014KVR6_9BACT</name>
<dbReference type="CDD" id="cd00865">
    <property type="entry name" value="PEBP_bact_arch"/>
    <property type="match status" value="1"/>
</dbReference>
<dbReference type="InterPro" id="IPR008914">
    <property type="entry name" value="PEBP"/>
</dbReference>
<dbReference type="Gene3D" id="3.90.280.10">
    <property type="entry name" value="PEBP-like"/>
    <property type="match status" value="1"/>
</dbReference>
<dbReference type="InterPro" id="IPR005247">
    <property type="entry name" value="YbhB_YbcL/LppC-like"/>
</dbReference>
<dbReference type="RefSeq" id="WP_044284186.1">
    <property type="nucleotide sequence ID" value="NZ_JFAD01000018.1"/>
</dbReference>
<organism evidence="1 2">
    <name type="scientific">Mesomycoplasma ovipneumoniae 14811</name>
    <dbReference type="NCBI Taxonomy" id="1188239"/>
    <lineage>
        <taxon>Bacteria</taxon>
        <taxon>Bacillati</taxon>
        <taxon>Mycoplasmatota</taxon>
        <taxon>Mycoplasmoidales</taxon>
        <taxon>Metamycoplasmataceae</taxon>
        <taxon>Mesomycoplasma</taxon>
    </lineage>
</organism>
<reference evidence="1 2" key="1">
    <citation type="submission" date="2014-03" db="EMBL/GenBank/DDBJ databases">
        <title>Genome sequence of Mycoplasma ovipneumoniae strain 14811.</title>
        <authorList>
            <person name="Sirand-Pugnet P."/>
            <person name="Breton M."/>
            <person name="Dordet-Frisoni E."/>
            <person name="Baranowski E."/>
            <person name="Barre A."/>
            <person name="Couture C."/>
            <person name="Dupuy V."/>
            <person name="Gaurivaud P."/>
            <person name="Jacob D."/>
            <person name="Lemaitre C."/>
            <person name="Manso-Silvan L."/>
            <person name="Nikolski M."/>
            <person name="Nouvel L.-X."/>
            <person name="Poumarat F."/>
            <person name="Tardy F."/>
            <person name="Thebault P."/>
            <person name="Theil S."/>
            <person name="Citti C."/>
            <person name="Thiaucourt F."/>
            <person name="Blanchard A."/>
        </authorList>
    </citation>
    <scope>NUCLEOTIDE SEQUENCE [LARGE SCALE GENOMIC DNA]</scope>
    <source>
        <strain evidence="1 2">14811</strain>
    </source>
</reference>
<dbReference type="Pfam" id="PF01161">
    <property type="entry name" value="PBP"/>
    <property type="match status" value="1"/>
</dbReference>
<proteinExistence type="predicted"/>
<dbReference type="AlphaFoldDB" id="A0A014KVR6"/>
<accession>A0A014KVR6</accession>
<sequence>MIKIYIPDVKNGVLDTQFGNGNLGKKYPNSVSFPLKWDKVKGAKSYALTLIDYEATAELGFVFIHWVAANIKKNKLKWDDSFSRQDKMYQFENSMTRHANNYLLDSFYRPHPDGVYFGPLPPANDHNYRLEVFALDVENIIPEDLKDKPLFYDDFLELIKNHVIDFGISSFLYRSHGKVENNLLVKKQISKSELNAPLAKEEQNFFLDFLPINFSSSALIARENDYHLLDIEFLGKQGTSPFFSARNFNIEIYSESDKIKEYAIIITSFAENFSLGVGLNVWNRVGIIKKTDDYKTTLSAGKNSFDLFDSDIPVFNSFGSFCADSIAKKINLDSSEKFEFIKAKYGVIYLPGLTNGQGKYQLEIFGLNQVIDWSKIARNLNKPLTSFEVLSAIKGKVIGYNRTFFKLI</sequence>
<evidence type="ECO:0000313" key="1">
    <source>
        <dbReference type="EMBL" id="EXU61101.1"/>
    </source>
</evidence>
<protein>
    <recommendedName>
        <fullName evidence="3">Phospholipid-binding protein</fullName>
    </recommendedName>
</protein>
<dbReference type="NCBIfam" id="TIGR00481">
    <property type="entry name" value="YbhB/YbcL family Raf kinase inhibitor-like protein"/>
    <property type="match status" value="1"/>
</dbReference>
<comment type="caution">
    <text evidence="1">The sequence shown here is derived from an EMBL/GenBank/DDBJ whole genome shotgun (WGS) entry which is preliminary data.</text>
</comment>
<dbReference type="EMBL" id="JFAD01000018">
    <property type="protein sequence ID" value="EXU61101.1"/>
    <property type="molecule type" value="Genomic_DNA"/>
</dbReference>
<evidence type="ECO:0008006" key="3">
    <source>
        <dbReference type="Google" id="ProtNLM"/>
    </source>
</evidence>
<dbReference type="eggNOG" id="COG1881">
    <property type="taxonomic scope" value="Bacteria"/>
</dbReference>
<gene>
    <name evidence="1" type="ORF">MOVI_3450</name>
</gene>
<dbReference type="SUPFAM" id="SSF49777">
    <property type="entry name" value="PEBP-like"/>
    <property type="match status" value="1"/>
</dbReference>